<keyword evidence="8" id="KW-1278">Translocase</keyword>
<dbReference type="GO" id="GO:0005524">
    <property type="term" value="F:ATP binding"/>
    <property type="evidence" value="ECO:0007669"/>
    <property type="project" value="UniProtKB-KW"/>
</dbReference>
<dbReference type="InterPro" id="IPR003439">
    <property type="entry name" value="ABC_transporter-like_ATP-bd"/>
</dbReference>
<evidence type="ECO:0000256" key="9">
    <source>
        <dbReference type="ARBA" id="ARBA00023136"/>
    </source>
</evidence>
<dbReference type="EMBL" id="RQGD01000035">
    <property type="protein sequence ID" value="TGL57370.1"/>
    <property type="molecule type" value="Genomic_DNA"/>
</dbReference>
<dbReference type="SUPFAM" id="SSF52540">
    <property type="entry name" value="P-loop containing nucleoside triphosphate hydrolases"/>
    <property type="match status" value="1"/>
</dbReference>
<comment type="subcellular location">
    <subcellularLocation>
        <location evidence="1">Cell inner membrane</location>
        <topology evidence="1">Peripheral membrane protein</topology>
    </subcellularLocation>
</comment>
<keyword evidence="7 11" id="KW-0067">ATP-binding</keyword>
<dbReference type="OrthoDB" id="342071at2"/>
<keyword evidence="3" id="KW-0813">Transport</keyword>
<keyword evidence="9" id="KW-0472">Membrane</keyword>
<protein>
    <submittedName>
        <fullName evidence="11">ABC transporter ATP-binding protein</fullName>
    </submittedName>
</protein>
<dbReference type="PROSITE" id="PS00211">
    <property type="entry name" value="ABC_TRANSPORTER_1"/>
    <property type="match status" value="1"/>
</dbReference>
<evidence type="ECO:0000256" key="3">
    <source>
        <dbReference type="ARBA" id="ARBA00022448"/>
    </source>
</evidence>
<evidence type="ECO:0000256" key="5">
    <source>
        <dbReference type="ARBA" id="ARBA00022519"/>
    </source>
</evidence>
<gene>
    <name evidence="11" type="ORF">EHQ58_13840</name>
</gene>
<reference evidence="11" key="1">
    <citation type="journal article" date="2019" name="PLoS Negl. Trop. Dis.">
        <title>Revisiting the worldwide diversity of Leptospira species in the environment.</title>
        <authorList>
            <person name="Vincent A.T."/>
            <person name="Schiettekatte O."/>
            <person name="Bourhy P."/>
            <person name="Veyrier F.J."/>
            <person name="Picardeau M."/>
        </authorList>
    </citation>
    <scope>NUCLEOTIDE SEQUENCE [LARGE SCALE GENOMIC DNA]</scope>
    <source>
        <strain evidence="11">201702476</strain>
    </source>
</reference>
<dbReference type="PANTHER" id="PTHR43297:SF14">
    <property type="entry name" value="ATPASE AAA-TYPE CORE DOMAIN-CONTAINING PROTEIN"/>
    <property type="match status" value="1"/>
</dbReference>
<evidence type="ECO:0000256" key="4">
    <source>
        <dbReference type="ARBA" id="ARBA00022475"/>
    </source>
</evidence>
<dbReference type="Proteomes" id="UP000297693">
    <property type="component" value="Unassembled WGS sequence"/>
</dbReference>
<dbReference type="Pfam" id="PF00005">
    <property type="entry name" value="ABC_tran"/>
    <property type="match status" value="1"/>
</dbReference>
<evidence type="ECO:0000256" key="2">
    <source>
        <dbReference type="ARBA" id="ARBA00005417"/>
    </source>
</evidence>
<evidence type="ECO:0000259" key="10">
    <source>
        <dbReference type="PROSITE" id="PS50893"/>
    </source>
</evidence>
<dbReference type="GO" id="GO:0005886">
    <property type="term" value="C:plasma membrane"/>
    <property type="evidence" value="ECO:0007669"/>
    <property type="project" value="UniProtKB-SubCell"/>
</dbReference>
<dbReference type="PANTHER" id="PTHR43297">
    <property type="entry name" value="OLIGOPEPTIDE TRANSPORT ATP-BINDING PROTEIN APPD"/>
    <property type="match status" value="1"/>
</dbReference>
<dbReference type="InterPro" id="IPR050388">
    <property type="entry name" value="ABC_Ni/Peptide_Import"/>
</dbReference>
<keyword evidence="4" id="KW-1003">Cell membrane</keyword>
<dbReference type="SMART" id="SM00382">
    <property type="entry name" value="AAA"/>
    <property type="match status" value="1"/>
</dbReference>
<evidence type="ECO:0000313" key="12">
    <source>
        <dbReference type="Proteomes" id="UP000297693"/>
    </source>
</evidence>
<keyword evidence="5" id="KW-0997">Cell inner membrane</keyword>
<evidence type="ECO:0000256" key="7">
    <source>
        <dbReference type="ARBA" id="ARBA00022840"/>
    </source>
</evidence>
<evidence type="ECO:0000313" key="11">
    <source>
        <dbReference type="EMBL" id="TGL57370.1"/>
    </source>
</evidence>
<comment type="similarity">
    <text evidence="2">Belongs to the ABC transporter superfamily.</text>
</comment>
<comment type="caution">
    <text evidence="11">The sequence shown here is derived from an EMBL/GenBank/DDBJ whole genome shotgun (WGS) entry which is preliminary data.</text>
</comment>
<evidence type="ECO:0000256" key="6">
    <source>
        <dbReference type="ARBA" id="ARBA00022741"/>
    </source>
</evidence>
<evidence type="ECO:0000256" key="1">
    <source>
        <dbReference type="ARBA" id="ARBA00004417"/>
    </source>
</evidence>
<keyword evidence="6" id="KW-0547">Nucleotide-binding</keyword>
<dbReference type="GO" id="GO:0016887">
    <property type="term" value="F:ATP hydrolysis activity"/>
    <property type="evidence" value="ECO:0007669"/>
    <property type="project" value="InterPro"/>
</dbReference>
<dbReference type="AlphaFoldDB" id="A0A4R9JWH7"/>
<dbReference type="InterPro" id="IPR017871">
    <property type="entry name" value="ABC_transporter-like_CS"/>
</dbReference>
<dbReference type="Gene3D" id="3.40.50.300">
    <property type="entry name" value="P-loop containing nucleotide triphosphate hydrolases"/>
    <property type="match status" value="1"/>
</dbReference>
<dbReference type="InterPro" id="IPR003593">
    <property type="entry name" value="AAA+_ATPase"/>
</dbReference>
<dbReference type="RefSeq" id="WP_135624492.1">
    <property type="nucleotide sequence ID" value="NZ_RQGD01000035.1"/>
</dbReference>
<feature type="domain" description="ABC transporter" evidence="10">
    <location>
        <begin position="1"/>
        <end position="231"/>
    </location>
</feature>
<dbReference type="PROSITE" id="PS50893">
    <property type="entry name" value="ABC_TRANSPORTER_2"/>
    <property type="match status" value="1"/>
</dbReference>
<organism evidence="11 12">
    <name type="scientific">Leptospira ognonensis</name>
    <dbReference type="NCBI Taxonomy" id="2484945"/>
    <lineage>
        <taxon>Bacteria</taxon>
        <taxon>Pseudomonadati</taxon>
        <taxon>Spirochaetota</taxon>
        <taxon>Spirochaetia</taxon>
        <taxon>Leptospirales</taxon>
        <taxon>Leptospiraceae</taxon>
        <taxon>Leptospira</taxon>
    </lineage>
</organism>
<proteinExistence type="inferred from homology"/>
<dbReference type="InterPro" id="IPR027417">
    <property type="entry name" value="P-loop_NTPase"/>
</dbReference>
<keyword evidence="12" id="KW-1185">Reference proteome</keyword>
<name>A0A4R9JWH7_9LEPT</name>
<accession>A0A4R9JWH7</accession>
<sequence length="238" mass="26857">MWNDLSFRLEPNQIHCLIGESGSGKTTLAYSLFGILPEGWKCSYEEWSVLGNSLPAMAERIKKQGNARSIFLVPQNPNLAFHPYRKLGEQLQDFFRYTLGETFDKTKVLGLWAEMGIKTDKNILNRLPDSFSGGEKQRICVSLAILANPKILVLDEPTTGLDAATEKWVLHQIKRMAGATGCAVFFITHDLRIVESLASEITIMKEGSIVETISIKERKFEPRSEYGKALEKARRMFV</sequence>
<evidence type="ECO:0000256" key="8">
    <source>
        <dbReference type="ARBA" id="ARBA00022967"/>
    </source>
</evidence>